<keyword evidence="2" id="KW-1185">Reference proteome</keyword>
<comment type="caution">
    <text evidence="1">The sequence shown here is derived from an EMBL/GenBank/DDBJ whole genome shotgun (WGS) entry which is preliminary data.</text>
</comment>
<accession>A0ABV4GQA0</accession>
<dbReference type="EMBL" id="JBGBZN010000002">
    <property type="protein sequence ID" value="MEY9473048.1"/>
    <property type="molecule type" value="Genomic_DNA"/>
</dbReference>
<evidence type="ECO:0008006" key="3">
    <source>
        <dbReference type="Google" id="ProtNLM"/>
    </source>
</evidence>
<dbReference type="Pfam" id="PF08843">
    <property type="entry name" value="AbiEii"/>
    <property type="match status" value="1"/>
</dbReference>
<proteinExistence type="predicted"/>
<organism evidence="1 2">
    <name type="scientific">Bradyrhizobium yuanmingense</name>
    <dbReference type="NCBI Taxonomy" id="108015"/>
    <lineage>
        <taxon>Bacteria</taxon>
        <taxon>Pseudomonadati</taxon>
        <taxon>Pseudomonadota</taxon>
        <taxon>Alphaproteobacteria</taxon>
        <taxon>Hyphomicrobiales</taxon>
        <taxon>Nitrobacteraceae</taxon>
        <taxon>Bradyrhizobium</taxon>
    </lineage>
</organism>
<dbReference type="InterPro" id="IPR014942">
    <property type="entry name" value="AbiEii"/>
</dbReference>
<sequence>MSDRFLNLSDAERREALGVAASNSGRPAHLLEQDVWVVWCLNALFSSPLGEHLVFKGGTSLSKAYGATHRQRCRRTTHLRRRVRTFFKVGPPYSFVKPPRELLIPSLINTCSASLRDSFSRARRFATFFRAVRSSKLTVKSSLSGLRSTEHIRSVWNCQTFKLSSDLPFRRLGPRYRRPFTCSLAPTRFGDDACAAATIELANRSPRMVTPHPRLQIDVTEQLQAQHLC</sequence>
<dbReference type="Proteomes" id="UP001565474">
    <property type="component" value="Unassembled WGS sequence"/>
</dbReference>
<gene>
    <name evidence="1" type="ORF">ABH992_005447</name>
</gene>
<name>A0ABV4GQA0_9BRAD</name>
<reference evidence="1 2" key="1">
    <citation type="submission" date="2024-07" db="EMBL/GenBank/DDBJ databases">
        <title>Genomic Encyclopedia of Type Strains, Phase V (KMG-V): Genome sequencing to study the core and pangenomes of soil and plant-associated prokaryotes.</title>
        <authorList>
            <person name="Whitman W."/>
        </authorList>
    </citation>
    <scope>NUCLEOTIDE SEQUENCE [LARGE SCALE GENOMIC DNA]</scope>
    <source>
        <strain evidence="1 2">USDA 222</strain>
    </source>
</reference>
<protein>
    <recommendedName>
        <fullName evidence="3">Nucleotidyl transferase AbiEii toxin, Type IV TA system</fullName>
    </recommendedName>
</protein>
<evidence type="ECO:0000313" key="2">
    <source>
        <dbReference type="Proteomes" id="UP001565474"/>
    </source>
</evidence>
<evidence type="ECO:0000313" key="1">
    <source>
        <dbReference type="EMBL" id="MEY9473048.1"/>
    </source>
</evidence>